<keyword evidence="3" id="KW-0436">Ligase</keyword>
<dbReference type="CDD" id="cd01997">
    <property type="entry name" value="GMP_synthase_C"/>
    <property type="match status" value="1"/>
</dbReference>
<dbReference type="Pfam" id="PF00117">
    <property type="entry name" value="GATase"/>
    <property type="match status" value="1"/>
</dbReference>
<keyword evidence="7" id="KW-0067">ATP-binding</keyword>
<dbReference type="FunFam" id="3.40.50.880:FF:000001">
    <property type="entry name" value="GMP synthase [glutamine-hydrolyzing]"/>
    <property type="match status" value="1"/>
</dbReference>
<name>A0A094S729_9ZZZZ</name>
<accession>A0A094S729</accession>
<dbReference type="PANTHER" id="PTHR11922">
    <property type="entry name" value="GMP SYNTHASE-RELATED"/>
    <property type="match status" value="1"/>
</dbReference>
<dbReference type="Gene3D" id="3.40.50.620">
    <property type="entry name" value="HUPs"/>
    <property type="match status" value="1"/>
</dbReference>
<organism evidence="10">
    <name type="scientific">freshwater metagenome</name>
    <dbReference type="NCBI Taxonomy" id="449393"/>
    <lineage>
        <taxon>unclassified sequences</taxon>
        <taxon>metagenomes</taxon>
        <taxon>ecological metagenomes</taxon>
    </lineage>
</organism>
<dbReference type="InterPro" id="IPR004739">
    <property type="entry name" value="GMP_synth_GATase"/>
</dbReference>
<evidence type="ECO:0000256" key="2">
    <source>
        <dbReference type="ARBA" id="ARBA00012746"/>
    </source>
</evidence>
<proteinExistence type="inferred from homology"/>
<dbReference type="PANTHER" id="PTHR11922:SF2">
    <property type="entry name" value="GMP SYNTHASE [GLUTAMINE-HYDROLYZING]"/>
    <property type="match status" value="1"/>
</dbReference>
<evidence type="ECO:0000256" key="8">
    <source>
        <dbReference type="ARBA" id="ARBA00022962"/>
    </source>
</evidence>
<dbReference type="CDD" id="cd01742">
    <property type="entry name" value="GATase1_GMP_Synthase"/>
    <property type="match status" value="1"/>
</dbReference>
<dbReference type="PROSITE" id="PS51553">
    <property type="entry name" value="GMPS_ATP_PPASE"/>
    <property type="match status" value="1"/>
</dbReference>
<keyword evidence="4" id="KW-0547">Nucleotide-binding</keyword>
<dbReference type="PRINTS" id="PR00097">
    <property type="entry name" value="ANTSNTHASEII"/>
</dbReference>
<dbReference type="Pfam" id="PF02540">
    <property type="entry name" value="NAD_synthase"/>
    <property type="match status" value="1"/>
</dbReference>
<sequence length="532" mass="56750">MTKPGVTKTGVADPSPVLVVDFGAQYAQLIARRVREAGVYSEIVPHSISAADVAAKNPAAIVLSGGPSSVYEPGAPSLDAGILDLGIPVFGICYGFQSMAAALGGTVAQTGGREYGATPMHLTQGDHPLVAGQPADQTVWMSHGDQVATAPDGFDVVASTEATPVAAFANDERRLYGVQWHPEVKHSEFGQRVLENFLHDLAGLPGDWNPGNIIDQQVANIRAQVGDARVICGLSGGVDSAVAAALVHKAVGDQLVCVFVDHGLLRQDERRQVEEDYVAATGIRLVTVDVREQFLTALAGVTDPEDKRKIIGREFIRSFEQAERDLVAEAAADGEPIRFLVQGTLYPDVVESGGGSGTANIKSHHNVGGLPDDLQFELVEPLRALFKDEVRAIGRQLGLPHEIVGRQPFPGPGLGIRIVGEVTQERLDLLREADAIVRAELTAAGLDDQIWQCPVVLLADVRSVGVMGDGRTYGHPIVLRPVSSEDAMTADWTRLPYDLLAKISNRITNEVAGVNRVVLDVTSKPPGTIEWE</sequence>
<dbReference type="GO" id="GO:0005524">
    <property type="term" value="F:ATP binding"/>
    <property type="evidence" value="ECO:0007669"/>
    <property type="project" value="UniProtKB-KW"/>
</dbReference>
<reference evidence="10" key="1">
    <citation type="submission" date="2014-06" db="EMBL/GenBank/DDBJ databases">
        <title>Key roles for freshwater Actinobacteria revealed by deep metagenomic sequencing.</title>
        <authorList>
            <person name="Ghai R."/>
            <person name="Mizuno C.M."/>
            <person name="Picazo A."/>
            <person name="Camacho A."/>
            <person name="Rodriguez-Valera F."/>
        </authorList>
    </citation>
    <scope>NUCLEOTIDE SEQUENCE</scope>
</reference>
<evidence type="ECO:0000256" key="3">
    <source>
        <dbReference type="ARBA" id="ARBA00022598"/>
    </source>
</evidence>
<comment type="caution">
    <text evidence="10">The sequence shown here is derived from an EMBL/GenBank/DDBJ whole genome shotgun (WGS) entry which is preliminary data.</text>
</comment>
<dbReference type="InterPro" id="IPR014729">
    <property type="entry name" value="Rossmann-like_a/b/a_fold"/>
</dbReference>
<feature type="domain" description="GMPS ATP-PPase" evidence="9">
    <location>
        <begin position="208"/>
        <end position="406"/>
    </location>
</feature>
<dbReference type="InterPro" id="IPR029062">
    <property type="entry name" value="Class_I_gatase-like"/>
</dbReference>
<dbReference type="InterPro" id="IPR022310">
    <property type="entry name" value="NAD/GMP_synthase"/>
</dbReference>
<gene>
    <name evidence="10" type="ORF">GM51_19040</name>
</gene>
<evidence type="ECO:0000259" key="9">
    <source>
        <dbReference type="PROSITE" id="PS51553"/>
    </source>
</evidence>
<dbReference type="SUPFAM" id="SSF52317">
    <property type="entry name" value="Class I glutamine amidotransferase-like"/>
    <property type="match status" value="1"/>
</dbReference>
<comment type="pathway">
    <text evidence="1">Purine metabolism; GMP biosynthesis; GMP from XMP (L-Gln route): step 1/1.</text>
</comment>
<dbReference type="PROSITE" id="PS51273">
    <property type="entry name" value="GATASE_TYPE_1"/>
    <property type="match status" value="1"/>
</dbReference>
<dbReference type="NCBIfam" id="TIGR00884">
    <property type="entry name" value="guaA_Cterm"/>
    <property type="match status" value="1"/>
</dbReference>
<dbReference type="NCBIfam" id="TIGR00888">
    <property type="entry name" value="guaA_Nterm"/>
    <property type="match status" value="1"/>
</dbReference>
<dbReference type="EMBL" id="JNSL01000175">
    <property type="protein sequence ID" value="KGA13723.1"/>
    <property type="molecule type" value="Genomic_DNA"/>
</dbReference>
<dbReference type="UniPathway" id="UPA00189">
    <property type="reaction ID" value="UER00296"/>
</dbReference>
<dbReference type="AlphaFoldDB" id="A0A094S729"/>
<dbReference type="GO" id="GO:0005829">
    <property type="term" value="C:cytosol"/>
    <property type="evidence" value="ECO:0007669"/>
    <property type="project" value="TreeGrafter"/>
</dbReference>
<dbReference type="Gene3D" id="3.30.300.10">
    <property type="match status" value="1"/>
</dbReference>
<keyword evidence="6" id="KW-0658">Purine biosynthesis</keyword>
<protein>
    <recommendedName>
        <fullName evidence="2">GMP synthase (glutamine-hydrolyzing)</fullName>
        <ecNumber evidence="2">6.3.5.2</ecNumber>
    </recommendedName>
</protein>
<dbReference type="Gene3D" id="3.40.50.880">
    <property type="match status" value="1"/>
</dbReference>
<dbReference type="PRINTS" id="PR00099">
    <property type="entry name" value="CPSGATASE"/>
</dbReference>
<dbReference type="FunFam" id="3.40.50.620:FF:000001">
    <property type="entry name" value="GMP synthase [glutamine-hydrolyzing]"/>
    <property type="match status" value="1"/>
</dbReference>
<dbReference type="InterPro" id="IPR025777">
    <property type="entry name" value="GMPS_ATP_PPase_dom"/>
</dbReference>
<dbReference type="NCBIfam" id="NF000848">
    <property type="entry name" value="PRK00074.1"/>
    <property type="match status" value="1"/>
</dbReference>
<evidence type="ECO:0000256" key="5">
    <source>
        <dbReference type="ARBA" id="ARBA00022749"/>
    </source>
</evidence>
<evidence type="ECO:0000256" key="4">
    <source>
        <dbReference type="ARBA" id="ARBA00022741"/>
    </source>
</evidence>
<evidence type="ECO:0000256" key="1">
    <source>
        <dbReference type="ARBA" id="ARBA00005153"/>
    </source>
</evidence>
<dbReference type="EC" id="6.3.5.2" evidence="2"/>
<dbReference type="PRINTS" id="PR00096">
    <property type="entry name" value="GATASE"/>
</dbReference>
<evidence type="ECO:0000256" key="6">
    <source>
        <dbReference type="ARBA" id="ARBA00022755"/>
    </source>
</evidence>
<dbReference type="InterPro" id="IPR022955">
    <property type="entry name" value="GMP_synthase"/>
</dbReference>
<dbReference type="SUPFAM" id="SSF54810">
    <property type="entry name" value="GMP synthetase C-terminal dimerisation domain"/>
    <property type="match status" value="1"/>
</dbReference>
<keyword evidence="5" id="KW-0332">GMP biosynthesis</keyword>
<evidence type="ECO:0000256" key="7">
    <source>
        <dbReference type="ARBA" id="ARBA00022840"/>
    </source>
</evidence>
<dbReference type="InterPro" id="IPR001674">
    <property type="entry name" value="GMP_synth_C"/>
</dbReference>
<dbReference type="SUPFAM" id="SSF52402">
    <property type="entry name" value="Adenine nucleotide alpha hydrolases-like"/>
    <property type="match status" value="1"/>
</dbReference>
<evidence type="ECO:0000313" key="10">
    <source>
        <dbReference type="EMBL" id="KGA13723.1"/>
    </source>
</evidence>
<dbReference type="GO" id="GO:0003921">
    <property type="term" value="F:GMP synthase activity"/>
    <property type="evidence" value="ECO:0007669"/>
    <property type="project" value="InterPro"/>
</dbReference>
<keyword evidence="8" id="KW-0315">Glutamine amidotransferase</keyword>
<dbReference type="InterPro" id="IPR017926">
    <property type="entry name" value="GATASE"/>
</dbReference>
<dbReference type="Pfam" id="PF00958">
    <property type="entry name" value="GMP_synt_C"/>
    <property type="match status" value="1"/>
</dbReference>
<dbReference type="HAMAP" id="MF_00344">
    <property type="entry name" value="GMP_synthase"/>
    <property type="match status" value="1"/>
</dbReference>
<dbReference type="FunFam" id="3.30.300.10:FF:000002">
    <property type="entry name" value="GMP synthase [glutamine-hydrolyzing]"/>
    <property type="match status" value="1"/>
</dbReference>